<accession>A0A953J3Z0</accession>
<dbReference type="Proteomes" id="UP000705867">
    <property type="component" value="Unassembled WGS sequence"/>
</dbReference>
<dbReference type="Gene3D" id="3.40.190.10">
    <property type="entry name" value="Periplasmic binding protein-like II"/>
    <property type="match status" value="2"/>
</dbReference>
<evidence type="ECO:0000256" key="4">
    <source>
        <dbReference type="ARBA" id="ARBA00022475"/>
    </source>
</evidence>
<dbReference type="Pfam" id="PF00497">
    <property type="entry name" value="SBP_bac_3"/>
    <property type="match status" value="1"/>
</dbReference>
<name>A0A953J3Z0_9BACT</name>
<evidence type="ECO:0000256" key="7">
    <source>
        <dbReference type="ARBA" id="ARBA00022989"/>
    </source>
</evidence>
<keyword evidence="6" id="KW-0029">Amino-acid transport</keyword>
<comment type="caution">
    <text evidence="11">The sequence shown here is derived from an EMBL/GenBank/DDBJ whole genome shotgun (WGS) entry which is preliminary data.</text>
</comment>
<reference evidence="11" key="1">
    <citation type="journal article" date="2021" name="bioRxiv">
        <title>Unraveling nitrogen, sulfur and carbon metabolic pathways and microbial community transcriptional responses to substrate deprivation and toxicity stresses in a bioreactor mimicking anoxic brackish coastal sediment conditions.</title>
        <authorList>
            <person name="Martins P.D."/>
            <person name="Echeveste M.J."/>
            <person name="Arshad A."/>
            <person name="Kurth J."/>
            <person name="Ouboter H."/>
            <person name="Jetten M.S.M."/>
            <person name="Welte C.U."/>
        </authorList>
    </citation>
    <scope>NUCLEOTIDE SEQUENCE</scope>
    <source>
        <strain evidence="11">MAG_39</strain>
    </source>
</reference>
<proteinExistence type="inferred from homology"/>
<feature type="transmembrane region" description="Helical" evidence="9">
    <location>
        <begin position="464"/>
        <end position="485"/>
    </location>
</feature>
<dbReference type="GO" id="GO:0015276">
    <property type="term" value="F:ligand-gated monoatomic ion channel activity"/>
    <property type="evidence" value="ECO:0007669"/>
    <property type="project" value="InterPro"/>
</dbReference>
<dbReference type="InterPro" id="IPR000515">
    <property type="entry name" value="MetI-like"/>
</dbReference>
<dbReference type="GO" id="GO:0043190">
    <property type="term" value="C:ATP-binding cassette (ABC) transporter complex"/>
    <property type="evidence" value="ECO:0007669"/>
    <property type="project" value="InterPro"/>
</dbReference>
<dbReference type="AlphaFoldDB" id="A0A953J3Z0"/>
<dbReference type="CDD" id="cd06261">
    <property type="entry name" value="TM_PBP2"/>
    <property type="match status" value="1"/>
</dbReference>
<dbReference type="Gene3D" id="1.10.3720.10">
    <property type="entry name" value="MetI-like"/>
    <property type="match status" value="1"/>
</dbReference>
<keyword evidence="5 9" id="KW-0812">Transmembrane</keyword>
<dbReference type="PROSITE" id="PS50928">
    <property type="entry name" value="ABC_TM1"/>
    <property type="match status" value="1"/>
</dbReference>
<dbReference type="EMBL" id="JAIOIV010000049">
    <property type="protein sequence ID" value="MBZ0155831.1"/>
    <property type="molecule type" value="Genomic_DNA"/>
</dbReference>
<dbReference type="PANTHER" id="PTHR30614">
    <property type="entry name" value="MEMBRANE COMPONENT OF AMINO ACID ABC TRANSPORTER"/>
    <property type="match status" value="1"/>
</dbReference>
<keyword evidence="4" id="KW-1003">Cell membrane</keyword>
<evidence type="ECO:0000256" key="1">
    <source>
        <dbReference type="ARBA" id="ARBA00004429"/>
    </source>
</evidence>
<dbReference type="CDD" id="cd13530">
    <property type="entry name" value="PBP2_peptides_like"/>
    <property type="match status" value="1"/>
</dbReference>
<reference evidence="11" key="2">
    <citation type="submission" date="2021-08" db="EMBL/GenBank/DDBJ databases">
        <authorList>
            <person name="Dalcin Martins P."/>
        </authorList>
    </citation>
    <scope>NUCLEOTIDE SEQUENCE</scope>
    <source>
        <strain evidence="11">MAG_39</strain>
    </source>
</reference>
<protein>
    <submittedName>
        <fullName evidence="11">ABC transporter substrate-binding protein/permease</fullName>
    </submittedName>
</protein>
<evidence type="ECO:0000256" key="8">
    <source>
        <dbReference type="ARBA" id="ARBA00023136"/>
    </source>
</evidence>
<dbReference type="SUPFAM" id="SSF53850">
    <property type="entry name" value="Periplasmic binding protein-like II"/>
    <property type="match status" value="1"/>
</dbReference>
<dbReference type="PANTHER" id="PTHR30614:SF0">
    <property type="entry name" value="L-CYSTINE TRANSPORT SYSTEM PERMEASE PROTEIN TCYL"/>
    <property type="match status" value="1"/>
</dbReference>
<keyword evidence="8 9" id="KW-0472">Membrane</keyword>
<dbReference type="GO" id="GO:0006865">
    <property type="term" value="P:amino acid transport"/>
    <property type="evidence" value="ECO:0007669"/>
    <property type="project" value="UniProtKB-KW"/>
</dbReference>
<keyword evidence="7 9" id="KW-1133">Transmembrane helix</keyword>
<evidence type="ECO:0000259" key="10">
    <source>
        <dbReference type="PROSITE" id="PS50928"/>
    </source>
</evidence>
<sequence>MHRIQRILVCLVVLFAFAGLSTPRLHAESGVETIRKRGYLLWGVDVEGGAPYAFPDPKDPSKLVGFEVDLAGAIARELGVTVRPVQNAWDSLIPALERWDFDIAMNGIEITPQRESRVLFSRPYYIYTEQLVVRKEETAITGFGKLKGKRVGTLSGTVAQTMLETLGGVEVRIYPGQVEPYEDLAIGRIDAVLLDLPIAAYYARPNPKLKYAGDPVGEGFYGIAIRKGDEELRDRINTALGTLLQTGELKRIYEKWGLWNKAQEKLPGQSKSPDGYIGLEESKKAPLYTFFPSLLKGAATTVIISTASMALAVLLGLLLALFRIFGRPPVSTAVVAYIEVYRGTPLLIQLFILYYGLPNIGISLNPLTAAILGLGMNYAAYEAEIYRAGIQAVPKGQMEAALSLGMGRALALRRVVLPQGFKIALPAITNDFIALFKDSSLVSIIAMVELAKTYNILAVSTLRFFELGLVVALLYFAMSYPLSLLARRLEERLKGAGK</sequence>
<evidence type="ECO:0000256" key="2">
    <source>
        <dbReference type="ARBA" id="ARBA00010072"/>
    </source>
</evidence>
<comment type="subcellular location">
    <subcellularLocation>
        <location evidence="1">Cell inner membrane</location>
        <topology evidence="1">Multi-pass membrane protein</topology>
    </subcellularLocation>
    <subcellularLocation>
        <location evidence="9">Cell membrane</location>
        <topology evidence="9">Multi-pass membrane protein</topology>
    </subcellularLocation>
</comment>
<evidence type="ECO:0000256" key="9">
    <source>
        <dbReference type="RuleBase" id="RU363032"/>
    </source>
</evidence>
<evidence type="ECO:0000313" key="11">
    <source>
        <dbReference type="EMBL" id="MBZ0155831.1"/>
    </source>
</evidence>
<feature type="domain" description="ABC transmembrane type-1" evidence="10">
    <location>
        <begin position="298"/>
        <end position="486"/>
    </location>
</feature>
<evidence type="ECO:0000256" key="6">
    <source>
        <dbReference type="ARBA" id="ARBA00022970"/>
    </source>
</evidence>
<comment type="similarity">
    <text evidence="2">Belongs to the binding-protein-dependent transport system permease family. HisMQ subfamily.</text>
</comment>
<feature type="transmembrane region" description="Helical" evidence="9">
    <location>
        <begin position="302"/>
        <end position="322"/>
    </location>
</feature>
<dbReference type="Pfam" id="PF00528">
    <property type="entry name" value="BPD_transp_1"/>
    <property type="match status" value="1"/>
</dbReference>
<evidence type="ECO:0000256" key="5">
    <source>
        <dbReference type="ARBA" id="ARBA00022692"/>
    </source>
</evidence>
<organism evidence="11 12">
    <name type="scientific">Candidatus Nitrobium versatile</name>
    <dbReference type="NCBI Taxonomy" id="2884831"/>
    <lineage>
        <taxon>Bacteria</taxon>
        <taxon>Pseudomonadati</taxon>
        <taxon>Nitrospirota</taxon>
        <taxon>Nitrospiria</taxon>
        <taxon>Nitrospirales</taxon>
        <taxon>Nitrospiraceae</taxon>
        <taxon>Candidatus Nitrobium</taxon>
    </lineage>
</organism>
<dbReference type="InterPro" id="IPR001638">
    <property type="entry name" value="Solute-binding_3/MltF_N"/>
</dbReference>
<dbReference type="InterPro" id="IPR010065">
    <property type="entry name" value="AA_ABC_transptr_permease_3TM"/>
</dbReference>
<evidence type="ECO:0000256" key="3">
    <source>
        <dbReference type="ARBA" id="ARBA00022448"/>
    </source>
</evidence>
<dbReference type="InterPro" id="IPR035906">
    <property type="entry name" value="MetI-like_sf"/>
</dbReference>
<dbReference type="NCBIfam" id="TIGR01726">
    <property type="entry name" value="HEQRo_perm_3TM"/>
    <property type="match status" value="1"/>
</dbReference>
<keyword evidence="3 9" id="KW-0813">Transport</keyword>
<gene>
    <name evidence="11" type="ORF">K8I29_06390</name>
</gene>
<dbReference type="SUPFAM" id="SSF161098">
    <property type="entry name" value="MetI-like"/>
    <property type="match status" value="1"/>
</dbReference>
<dbReference type="SMART" id="SM00079">
    <property type="entry name" value="PBPe"/>
    <property type="match status" value="1"/>
</dbReference>
<dbReference type="SMART" id="SM00062">
    <property type="entry name" value="PBPb"/>
    <property type="match status" value="1"/>
</dbReference>
<dbReference type="InterPro" id="IPR043429">
    <property type="entry name" value="ArtM/GltK/GlnP/TcyL/YhdX-like"/>
</dbReference>
<evidence type="ECO:0000313" key="12">
    <source>
        <dbReference type="Proteomes" id="UP000705867"/>
    </source>
</evidence>
<dbReference type="InterPro" id="IPR001320">
    <property type="entry name" value="Iontro_rcpt_C"/>
</dbReference>